<dbReference type="InterPro" id="IPR050469">
    <property type="entry name" value="Diguanylate_Cyclase"/>
</dbReference>
<comment type="subcellular location">
    <subcellularLocation>
        <location evidence="1">Cell membrane</location>
        <topology evidence="1">Multi-pass membrane protein</topology>
    </subcellularLocation>
</comment>
<feature type="domain" description="GGDEF" evidence="7">
    <location>
        <begin position="226"/>
        <end position="356"/>
    </location>
</feature>
<evidence type="ECO:0000313" key="8">
    <source>
        <dbReference type="EMBL" id="ANS73380.1"/>
    </source>
</evidence>
<dbReference type="PROSITE" id="PS50887">
    <property type="entry name" value="GGDEF"/>
    <property type="match status" value="1"/>
</dbReference>
<reference evidence="8 9" key="1">
    <citation type="submission" date="2016-01" db="EMBL/GenBank/DDBJ databases">
        <title>Complete Genome Sequence of Paenibacillus yonginensis DCY84, a novel Plant Growth-Promoting Bacteria with Elicitation of Induced Systemic Resistance.</title>
        <authorList>
            <person name="Kim Y.J."/>
            <person name="Yang D.C."/>
            <person name="Sukweenadhi J."/>
        </authorList>
    </citation>
    <scope>NUCLEOTIDE SEQUENCE [LARGE SCALE GENOMIC DNA]</scope>
    <source>
        <strain evidence="8 9">DCY84</strain>
    </source>
</reference>
<feature type="transmembrane region" description="Helical" evidence="6">
    <location>
        <begin position="161"/>
        <end position="182"/>
    </location>
</feature>
<proteinExistence type="predicted"/>
<organism evidence="8 9">
    <name type="scientific">Paenibacillus yonginensis</name>
    <dbReference type="NCBI Taxonomy" id="1462996"/>
    <lineage>
        <taxon>Bacteria</taxon>
        <taxon>Bacillati</taxon>
        <taxon>Bacillota</taxon>
        <taxon>Bacilli</taxon>
        <taxon>Bacillales</taxon>
        <taxon>Paenibacillaceae</taxon>
        <taxon>Paenibacillus</taxon>
    </lineage>
</organism>
<feature type="transmembrane region" description="Helical" evidence="6">
    <location>
        <begin position="34"/>
        <end position="58"/>
    </location>
</feature>
<dbReference type="AlphaFoldDB" id="A0A1B1MW22"/>
<dbReference type="STRING" id="1462996.AWM70_01255"/>
<evidence type="ECO:0000256" key="1">
    <source>
        <dbReference type="ARBA" id="ARBA00004651"/>
    </source>
</evidence>
<evidence type="ECO:0000259" key="7">
    <source>
        <dbReference type="PROSITE" id="PS50887"/>
    </source>
</evidence>
<dbReference type="InterPro" id="IPR000160">
    <property type="entry name" value="GGDEF_dom"/>
</dbReference>
<dbReference type="Proteomes" id="UP000092573">
    <property type="component" value="Chromosome"/>
</dbReference>
<dbReference type="GO" id="GO:0043709">
    <property type="term" value="P:cell adhesion involved in single-species biofilm formation"/>
    <property type="evidence" value="ECO:0007669"/>
    <property type="project" value="TreeGrafter"/>
</dbReference>
<gene>
    <name evidence="8" type="ORF">AWM70_01255</name>
</gene>
<dbReference type="InterPro" id="IPR011620">
    <property type="entry name" value="Sig_transdc_His_kinase_LytS_TM"/>
</dbReference>
<dbReference type="InterPro" id="IPR043128">
    <property type="entry name" value="Rev_trsase/Diguanyl_cyclase"/>
</dbReference>
<dbReference type="RefSeq" id="WP_068693662.1">
    <property type="nucleotide sequence ID" value="NZ_CP014167.1"/>
</dbReference>
<protein>
    <recommendedName>
        <fullName evidence="7">GGDEF domain-containing protein</fullName>
    </recommendedName>
</protein>
<name>A0A1B1MW22_9BACL</name>
<dbReference type="Pfam" id="PF07694">
    <property type="entry name" value="5TM-5TMR_LYT"/>
    <property type="match status" value="1"/>
</dbReference>
<evidence type="ECO:0000256" key="5">
    <source>
        <dbReference type="ARBA" id="ARBA00023136"/>
    </source>
</evidence>
<dbReference type="GO" id="GO:0005886">
    <property type="term" value="C:plasma membrane"/>
    <property type="evidence" value="ECO:0007669"/>
    <property type="project" value="UniProtKB-SubCell"/>
</dbReference>
<dbReference type="CDD" id="cd01949">
    <property type="entry name" value="GGDEF"/>
    <property type="match status" value="1"/>
</dbReference>
<dbReference type="SUPFAM" id="SSF55073">
    <property type="entry name" value="Nucleotide cyclase"/>
    <property type="match status" value="1"/>
</dbReference>
<dbReference type="Pfam" id="PF00990">
    <property type="entry name" value="GGDEF"/>
    <property type="match status" value="1"/>
</dbReference>
<feature type="transmembrane region" description="Helical" evidence="6">
    <location>
        <begin position="136"/>
        <end position="155"/>
    </location>
</feature>
<feature type="transmembrane region" description="Helical" evidence="6">
    <location>
        <begin position="106"/>
        <end position="124"/>
    </location>
</feature>
<dbReference type="SMART" id="SM00267">
    <property type="entry name" value="GGDEF"/>
    <property type="match status" value="1"/>
</dbReference>
<dbReference type="KEGG" id="pyg:AWM70_01255"/>
<evidence type="ECO:0000313" key="9">
    <source>
        <dbReference type="Proteomes" id="UP000092573"/>
    </source>
</evidence>
<feature type="transmembrane region" description="Helical" evidence="6">
    <location>
        <begin position="70"/>
        <end position="94"/>
    </location>
</feature>
<evidence type="ECO:0000256" key="3">
    <source>
        <dbReference type="ARBA" id="ARBA00022692"/>
    </source>
</evidence>
<dbReference type="GO" id="GO:0000155">
    <property type="term" value="F:phosphorelay sensor kinase activity"/>
    <property type="evidence" value="ECO:0007669"/>
    <property type="project" value="InterPro"/>
</dbReference>
<keyword evidence="5 6" id="KW-0472">Membrane</keyword>
<dbReference type="EMBL" id="CP014167">
    <property type="protein sequence ID" value="ANS73380.1"/>
    <property type="molecule type" value="Genomic_DNA"/>
</dbReference>
<dbReference type="InterPro" id="IPR029787">
    <property type="entry name" value="Nucleotide_cyclase"/>
</dbReference>
<keyword evidence="9" id="KW-1185">Reference proteome</keyword>
<keyword evidence="2" id="KW-1003">Cell membrane</keyword>
<evidence type="ECO:0000256" key="2">
    <source>
        <dbReference type="ARBA" id="ARBA00022475"/>
    </source>
</evidence>
<dbReference type="NCBIfam" id="TIGR00254">
    <property type="entry name" value="GGDEF"/>
    <property type="match status" value="1"/>
</dbReference>
<keyword evidence="3 6" id="KW-0812">Transmembrane</keyword>
<dbReference type="FunFam" id="3.30.70.270:FF:000001">
    <property type="entry name" value="Diguanylate cyclase domain protein"/>
    <property type="match status" value="1"/>
</dbReference>
<dbReference type="GO" id="GO:0052621">
    <property type="term" value="F:diguanylate cyclase activity"/>
    <property type="evidence" value="ECO:0007669"/>
    <property type="project" value="TreeGrafter"/>
</dbReference>
<dbReference type="PANTHER" id="PTHR45138">
    <property type="entry name" value="REGULATORY COMPONENTS OF SENSORY TRANSDUCTION SYSTEM"/>
    <property type="match status" value="1"/>
</dbReference>
<dbReference type="GO" id="GO:1902201">
    <property type="term" value="P:negative regulation of bacterial-type flagellum-dependent cell motility"/>
    <property type="evidence" value="ECO:0007669"/>
    <property type="project" value="TreeGrafter"/>
</dbReference>
<dbReference type="GO" id="GO:0071555">
    <property type="term" value="P:cell wall organization"/>
    <property type="evidence" value="ECO:0007669"/>
    <property type="project" value="InterPro"/>
</dbReference>
<evidence type="ECO:0000256" key="6">
    <source>
        <dbReference type="SAM" id="Phobius"/>
    </source>
</evidence>
<sequence length="356" mass="39886">MIEKLINNFTLLTSFLFFGNMIRSRYVKDARTNLIGIRMIEGGILGIFGVVLIHFSFPVTEYVRADARQLALLVSVYLGGWLSGVCTLVVMSVYRLFFVHGFNGTSVIAAVNIFITFGIAISLISKGKLKFKRWAAALLSTDVLTLVSLFVPLKGKAPVELVYFVIFYLISGLLLYFMIRYLKLTHVMMQRMKEAAARDHLTGLYNTRSLEAYFEHRLESSENVNLPYSMLVIDIDHFKEVNDTYGHAAGDAVLVQLAEVLNDSFRTGDYIARKGGEEFVVIVERCGKDKIGHVAENMRKNVQNTPFILPDGTRLALTVSVGAASYPQTACGELFEQADRMLYKAKNQGRNQVCIS</sequence>
<dbReference type="Gene3D" id="3.30.70.270">
    <property type="match status" value="1"/>
</dbReference>
<keyword evidence="4 6" id="KW-1133">Transmembrane helix</keyword>
<evidence type="ECO:0000256" key="4">
    <source>
        <dbReference type="ARBA" id="ARBA00022989"/>
    </source>
</evidence>
<dbReference type="PANTHER" id="PTHR45138:SF9">
    <property type="entry name" value="DIGUANYLATE CYCLASE DGCM-RELATED"/>
    <property type="match status" value="1"/>
</dbReference>
<accession>A0A1B1MW22</accession>